<feature type="compositionally biased region" description="Low complexity" evidence="1">
    <location>
        <begin position="250"/>
        <end position="264"/>
    </location>
</feature>
<organism evidence="2 3">
    <name type="scientific">Actinokineospora bangkokensis</name>
    <dbReference type="NCBI Taxonomy" id="1193682"/>
    <lineage>
        <taxon>Bacteria</taxon>
        <taxon>Bacillati</taxon>
        <taxon>Actinomycetota</taxon>
        <taxon>Actinomycetes</taxon>
        <taxon>Pseudonocardiales</taxon>
        <taxon>Pseudonocardiaceae</taxon>
        <taxon>Actinokineospora</taxon>
    </lineage>
</organism>
<protein>
    <submittedName>
        <fullName evidence="2">Uncharacterized protein</fullName>
    </submittedName>
</protein>
<keyword evidence="3" id="KW-1185">Reference proteome</keyword>
<gene>
    <name evidence="2" type="ORF">BJP25_29840</name>
</gene>
<feature type="compositionally biased region" description="Low complexity" evidence="1">
    <location>
        <begin position="180"/>
        <end position="207"/>
    </location>
</feature>
<feature type="compositionally biased region" description="Low complexity" evidence="1">
    <location>
        <begin position="215"/>
        <end position="232"/>
    </location>
</feature>
<evidence type="ECO:0000313" key="2">
    <source>
        <dbReference type="EMBL" id="OLR90782.1"/>
    </source>
</evidence>
<proteinExistence type="predicted"/>
<reference evidence="2 3" key="1">
    <citation type="submission" date="2016-10" db="EMBL/GenBank/DDBJ databases">
        <title>The Draft Genome Sequence of Actinokineospora bangkokensis 44EHWT reveals the biosynthetic pathway of antifungal compounds Thailandins with unusual extender unit butylmalonyl-CoA.</title>
        <authorList>
            <person name="Greule A."/>
            <person name="Intra B."/>
            <person name="Flemming S."/>
            <person name="Rommel M.G."/>
            <person name="Panbangred W."/>
            <person name="Bechthold A."/>
        </authorList>
    </citation>
    <scope>NUCLEOTIDE SEQUENCE [LARGE SCALE GENOMIC DNA]</scope>
    <source>
        <strain evidence="2 3">44EHW</strain>
    </source>
</reference>
<feature type="compositionally biased region" description="Low complexity" evidence="1">
    <location>
        <begin position="163"/>
        <end position="172"/>
    </location>
</feature>
<dbReference type="Proteomes" id="UP000186040">
    <property type="component" value="Unassembled WGS sequence"/>
</dbReference>
<dbReference type="AlphaFoldDB" id="A0A1Q9LFH0"/>
<name>A0A1Q9LFH0_9PSEU</name>
<dbReference type="EMBL" id="MKQR01000026">
    <property type="protein sequence ID" value="OLR90782.1"/>
    <property type="molecule type" value="Genomic_DNA"/>
</dbReference>
<feature type="region of interest" description="Disordered" evidence="1">
    <location>
        <begin position="111"/>
        <end position="140"/>
    </location>
</feature>
<evidence type="ECO:0000256" key="1">
    <source>
        <dbReference type="SAM" id="MobiDB-lite"/>
    </source>
</evidence>
<sequence>MGRAASGDRRDEMARVVAMADRSRRRSRAVLRLLVTGTLALLGWFALAGTAAADAQTGTQEQSGGGLLGVVGDVLGGVTQGIVVPVLDTTVGVVSGVVNGIADTAGSVLNPGGAAPPDEPPVFTLPDLTPPAVDPVPLPTPVPPTAPAPVVAPPAPVRVEEPAPAAPVRVAPQPARHRVAQQQAETAPAPAPVAAPVAEPQPGAVAAPEPPDAPHWPQAPTAPAAPSSAAQAGHDTGNQVRGALQGVLGARAPAAPTAAGSPAAERFQAPSGTAAGLPACSPD</sequence>
<comment type="caution">
    <text evidence="2">The sequence shown here is derived from an EMBL/GenBank/DDBJ whole genome shotgun (WGS) entry which is preliminary data.</text>
</comment>
<evidence type="ECO:0000313" key="3">
    <source>
        <dbReference type="Proteomes" id="UP000186040"/>
    </source>
</evidence>
<feature type="compositionally biased region" description="Pro residues" evidence="1">
    <location>
        <begin position="128"/>
        <end position="140"/>
    </location>
</feature>
<feature type="region of interest" description="Disordered" evidence="1">
    <location>
        <begin position="163"/>
        <end position="283"/>
    </location>
</feature>
<dbReference type="STRING" id="1193682.BJP25_29840"/>
<accession>A0A1Q9LFH0</accession>